<evidence type="ECO:0000313" key="2">
    <source>
        <dbReference type="Proteomes" id="UP000535890"/>
    </source>
</evidence>
<evidence type="ECO:0000313" key="1">
    <source>
        <dbReference type="EMBL" id="NYD37787.1"/>
    </source>
</evidence>
<dbReference type="AlphaFoldDB" id="A0A7Y9DYX7"/>
<accession>A0A7Y9DYX7</accession>
<dbReference type="Proteomes" id="UP000535890">
    <property type="component" value="Unassembled WGS sequence"/>
</dbReference>
<reference evidence="1 2" key="1">
    <citation type="submission" date="2020-07" db="EMBL/GenBank/DDBJ databases">
        <title>Sequencing the genomes of 1000 actinobacteria strains.</title>
        <authorList>
            <person name="Klenk H.-P."/>
        </authorList>
    </citation>
    <scope>NUCLEOTIDE SEQUENCE [LARGE SCALE GENOMIC DNA]</scope>
    <source>
        <strain evidence="1 2">DSM 45772</strain>
    </source>
</reference>
<organism evidence="1 2">
    <name type="scientific">Actinomycetospora corticicola</name>
    <dbReference type="NCBI Taxonomy" id="663602"/>
    <lineage>
        <taxon>Bacteria</taxon>
        <taxon>Bacillati</taxon>
        <taxon>Actinomycetota</taxon>
        <taxon>Actinomycetes</taxon>
        <taxon>Pseudonocardiales</taxon>
        <taxon>Pseudonocardiaceae</taxon>
        <taxon>Actinomycetospora</taxon>
    </lineage>
</organism>
<protein>
    <submittedName>
        <fullName evidence="1">Transcriptional regulator with XRE-family HTH domain</fullName>
    </submittedName>
</protein>
<dbReference type="EMBL" id="JACCBN010000001">
    <property type="protein sequence ID" value="NYD37787.1"/>
    <property type="molecule type" value="Genomic_DNA"/>
</dbReference>
<comment type="caution">
    <text evidence="1">The sequence shown here is derived from an EMBL/GenBank/DDBJ whole genome shotgun (WGS) entry which is preliminary data.</text>
</comment>
<keyword evidence="2" id="KW-1185">Reference proteome</keyword>
<dbReference type="RefSeq" id="WP_179795319.1">
    <property type="nucleotide sequence ID" value="NZ_BAABHP010000025.1"/>
</dbReference>
<gene>
    <name evidence="1" type="ORF">BJ983_003889</name>
</gene>
<proteinExistence type="predicted"/>
<sequence>MVTLREARRDKGWSQTAAVSRLRALAEAGRVEVASAASLKTQLSRWENGTVPEEPYRTLLAELYERDLADLGIDVTPHWERSHEIPGLLVEIRDELRAIRALLADR</sequence>
<name>A0A7Y9DYX7_9PSEU</name>